<organism evidence="2">
    <name type="scientific">Aquarana catesbeiana</name>
    <name type="common">American bullfrog</name>
    <name type="synonym">Rana catesbeiana</name>
    <dbReference type="NCBI Taxonomy" id="8400"/>
    <lineage>
        <taxon>Eukaryota</taxon>
        <taxon>Metazoa</taxon>
        <taxon>Chordata</taxon>
        <taxon>Craniata</taxon>
        <taxon>Vertebrata</taxon>
        <taxon>Euteleostomi</taxon>
        <taxon>Amphibia</taxon>
        <taxon>Batrachia</taxon>
        <taxon>Anura</taxon>
        <taxon>Neobatrachia</taxon>
        <taxon>Ranoidea</taxon>
        <taxon>Ranidae</taxon>
        <taxon>Aquarana</taxon>
    </lineage>
</organism>
<dbReference type="AlphaFoldDB" id="A0A2G9R5Z5"/>
<gene>
    <name evidence="2" type="ORF">AB205_0010230</name>
</gene>
<protein>
    <submittedName>
        <fullName evidence="2">Uncharacterized protein</fullName>
    </submittedName>
</protein>
<dbReference type="EMBL" id="KV960532">
    <property type="protein sequence ID" value="PIO23279.1"/>
    <property type="molecule type" value="Genomic_DNA"/>
</dbReference>
<accession>A0A2G9R5Z5</accession>
<name>A0A2G9R5Z5_AQUCT</name>
<proteinExistence type="predicted"/>
<evidence type="ECO:0000313" key="2">
    <source>
        <dbReference type="EMBL" id="PIO23279.1"/>
    </source>
</evidence>
<sequence>MRETPPASPTLDVLSRIFPAPSLSSQWERNMAETQQVCNSSNEEESLEPETS</sequence>
<feature type="compositionally biased region" description="Acidic residues" evidence="1">
    <location>
        <begin position="42"/>
        <end position="52"/>
    </location>
</feature>
<evidence type="ECO:0000256" key="1">
    <source>
        <dbReference type="SAM" id="MobiDB-lite"/>
    </source>
</evidence>
<feature type="region of interest" description="Disordered" evidence="1">
    <location>
        <begin position="33"/>
        <end position="52"/>
    </location>
</feature>
<reference evidence="2" key="1">
    <citation type="submission" date="2017-08" db="EMBL/GenBank/DDBJ databases">
        <title>Assembly of the North American Bullfrog Genome.</title>
        <authorList>
            <person name="Warren R.L."/>
            <person name="Vandervalk B.P."/>
            <person name="Kucuk E."/>
            <person name="Birol I."/>
            <person name="Helbing C."/>
            <person name="Pandoh P."/>
            <person name="Behsaz B."/>
            <person name="Mohamadi H."/>
            <person name="Chu J."/>
            <person name="Jackman S."/>
            <person name="Hammond S.A."/>
            <person name="Veldhoen N."/>
            <person name="Kirk H."/>
            <person name="Zhao Y."/>
            <person name="Coope R."/>
            <person name="Pleasance S."/>
            <person name="Moore R."/>
            <person name="Holt R."/>
        </authorList>
    </citation>
    <scope>NUCLEOTIDE SEQUENCE</scope>
    <source>
        <strain evidence="2">Bruno</strain>
        <tissue evidence="2">Liver</tissue>
    </source>
</reference>